<evidence type="ECO:0000256" key="1">
    <source>
        <dbReference type="ARBA" id="ARBA00004651"/>
    </source>
</evidence>
<keyword evidence="2" id="KW-0813">Transport</keyword>
<dbReference type="InterPro" id="IPR027417">
    <property type="entry name" value="P-loop_NTPase"/>
</dbReference>
<evidence type="ECO:0000313" key="11">
    <source>
        <dbReference type="EMBL" id="KIE44663.1"/>
    </source>
</evidence>
<dbReference type="InterPro" id="IPR003593">
    <property type="entry name" value="AAA+_ATPase"/>
</dbReference>
<keyword evidence="7 8" id="KW-0472">Membrane</keyword>
<feature type="domain" description="ABC transporter" evidence="9">
    <location>
        <begin position="352"/>
        <end position="586"/>
    </location>
</feature>
<dbReference type="Gene3D" id="3.40.50.300">
    <property type="entry name" value="P-loop containing nucleotide triphosphate hydrolases"/>
    <property type="match status" value="1"/>
</dbReference>
<evidence type="ECO:0000256" key="5">
    <source>
        <dbReference type="ARBA" id="ARBA00022840"/>
    </source>
</evidence>
<dbReference type="AlphaFoldDB" id="A0A0C1TZE9"/>
<evidence type="ECO:0000256" key="8">
    <source>
        <dbReference type="SAM" id="Phobius"/>
    </source>
</evidence>
<dbReference type="InterPro" id="IPR036640">
    <property type="entry name" value="ABC1_TM_sf"/>
</dbReference>
<gene>
    <name evidence="11" type="ORF">U732_345</name>
</gene>
<accession>A0A0C1TZE9</accession>
<evidence type="ECO:0000256" key="6">
    <source>
        <dbReference type="ARBA" id="ARBA00022989"/>
    </source>
</evidence>
<dbReference type="PROSITE" id="PS50893">
    <property type="entry name" value="ABC_TRANSPORTER_2"/>
    <property type="match status" value="1"/>
</dbReference>
<evidence type="ECO:0000259" key="9">
    <source>
        <dbReference type="PROSITE" id="PS50893"/>
    </source>
</evidence>
<keyword evidence="4" id="KW-0547">Nucleotide-binding</keyword>
<dbReference type="PANTHER" id="PTHR43394">
    <property type="entry name" value="ATP-DEPENDENT PERMEASE MDL1, MITOCHONDRIAL"/>
    <property type="match status" value="1"/>
</dbReference>
<dbReference type="EMBL" id="AYSO01000020">
    <property type="protein sequence ID" value="KIE44663.1"/>
    <property type="molecule type" value="Genomic_DNA"/>
</dbReference>
<keyword evidence="3 8" id="KW-0812">Transmembrane</keyword>
<dbReference type="GO" id="GO:0005524">
    <property type="term" value="F:ATP binding"/>
    <property type="evidence" value="ECO:0007669"/>
    <property type="project" value="UniProtKB-KW"/>
</dbReference>
<dbReference type="GO" id="GO:0005886">
    <property type="term" value="C:plasma membrane"/>
    <property type="evidence" value="ECO:0007669"/>
    <property type="project" value="UniProtKB-SubCell"/>
</dbReference>
<evidence type="ECO:0000256" key="7">
    <source>
        <dbReference type="ARBA" id="ARBA00023136"/>
    </source>
</evidence>
<evidence type="ECO:0000256" key="2">
    <source>
        <dbReference type="ARBA" id="ARBA00022448"/>
    </source>
</evidence>
<feature type="transmembrane region" description="Helical" evidence="8">
    <location>
        <begin position="35"/>
        <end position="56"/>
    </location>
</feature>
<dbReference type="SUPFAM" id="SSF90123">
    <property type="entry name" value="ABC transporter transmembrane region"/>
    <property type="match status" value="1"/>
</dbReference>
<feature type="transmembrane region" description="Helical" evidence="8">
    <location>
        <begin position="175"/>
        <end position="197"/>
    </location>
</feature>
<dbReference type="GO" id="GO:0015421">
    <property type="term" value="F:ABC-type oligopeptide transporter activity"/>
    <property type="evidence" value="ECO:0007669"/>
    <property type="project" value="TreeGrafter"/>
</dbReference>
<feature type="transmembrane region" description="Helical" evidence="8">
    <location>
        <begin position="258"/>
        <end position="278"/>
    </location>
</feature>
<dbReference type="OrthoDB" id="9762778at2"/>
<feature type="transmembrane region" description="Helical" evidence="8">
    <location>
        <begin position="68"/>
        <end position="89"/>
    </location>
</feature>
<sequence>MAKNSINQDEKITSRSNSEIFLRLIKYLKPFRAKVFFIIFLMIIIMISGLLTPYLLKISIDKFIGAKNIKGLIMATSAVIIINFIGMLSSRISIIEMSKITNKILLNIRQELYNHIQKLSFAFFDERPVGKILARVIGDVNSLAELFSSGVTTVIPQFLTVVCVAALMFTMNVKLALLAIIVLPVLCFTMFSIETISRKKWQVYRQKRSNMNGYTHEAFSGVRIIQDFTYEKTSSAKFKFSLKEMLDGFMKAIIFNDFFWPIVEVSWGISTLIIFWYGTKFFQSEEITVGTIVAFISYSDMFWRPIINLASYYNTLITNFAAAERIFDIMDVEPDIIDLESAEIMPKIKGNVEFKNVTFGYEEGIPVLKDVSFKIKQGENIALVGPTGAGKTTITSLVSRFYDCNLGEVSIDGKNVKDVNLYSLRSQMGIMLQDTFLFSDTIKENIRYGKLDATDEEIIAAAKAVNAHEFIMKLEKGYDTEVNERGSRLSVGQRQLISFARALLANPRILILDEATSNIDTATEILVQKGINKLLKGRTSFVIAHRLSTIRDCNKIMVIDDGKIIEAGTHDELMAKKGFYYGLYMAQYRFLNEGA</sequence>
<dbReference type="CDD" id="cd18545">
    <property type="entry name" value="ABC_6TM_YknV_like"/>
    <property type="match status" value="1"/>
</dbReference>
<comment type="caution">
    <text evidence="11">The sequence shown here is derived from an EMBL/GenBank/DDBJ whole genome shotgun (WGS) entry which is preliminary data.</text>
</comment>
<comment type="subcellular location">
    <subcellularLocation>
        <location evidence="1">Cell membrane</location>
        <topology evidence="1">Multi-pass membrane protein</topology>
    </subcellularLocation>
</comment>
<feature type="domain" description="ABC transmembrane type-1" evidence="10">
    <location>
        <begin position="36"/>
        <end position="318"/>
    </location>
</feature>
<dbReference type="PANTHER" id="PTHR43394:SF1">
    <property type="entry name" value="ATP-BINDING CASSETTE SUB-FAMILY B MEMBER 10, MITOCHONDRIAL"/>
    <property type="match status" value="1"/>
</dbReference>
<name>A0A0C1TZE9_9CLOT</name>
<dbReference type="SUPFAM" id="SSF52540">
    <property type="entry name" value="P-loop containing nucleoside triphosphate hydrolases"/>
    <property type="match status" value="1"/>
</dbReference>
<dbReference type="Proteomes" id="UP000031366">
    <property type="component" value="Unassembled WGS sequence"/>
</dbReference>
<evidence type="ECO:0000313" key="12">
    <source>
        <dbReference type="Proteomes" id="UP000031366"/>
    </source>
</evidence>
<dbReference type="STRING" id="29341.RSJ17_04530"/>
<dbReference type="Pfam" id="PF00005">
    <property type="entry name" value="ABC_tran"/>
    <property type="match status" value="1"/>
</dbReference>
<feature type="transmembrane region" description="Helical" evidence="8">
    <location>
        <begin position="146"/>
        <end position="169"/>
    </location>
</feature>
<dbReference type="SMART" id="SM00382">
    <property type="entry name" value="AAA"/>
    <property type="match status" value="1"/>
</dbReference>
<dbReference type="InterPro" id="IPR011527">
    <property type="entry name" value="ABC1_TM_dom"/>
</dbReference>
<dbReference type="FunFam" id="3.40.50.300:FF:000287">
    <property type="entry name" value="Multidrug ABC transporter ATP-binding protein"/>
    <property type="match status" value="1"/>
</dbReference>
<evidence type="ECO:0000259" key="10">
    <source>
        <dbReference type="PROSITE" id="PS50929"/>
    </source>
</evidence>
<protein>
    <submittedName>
        <fullName evidence="11">ABC transporter family protein</fullName>
    </submittedName>
</protein>
<dbReference type="PROSITE" id="PS50929">
    <property type="entry name" value="ABC_TM1F"/>
    <property type="match status" value="1"/>
</dbReference>
<dbReference type="InterPro" id="IPR039421">
    <property type="entry name" value="Type_1_exporter"/>
</dbReference>
<evidence type="ECO:0000256" key="4">
    <source>
        <dbReference type="ARBA" id="ARBA00022741"/>
    </source>
</evidence>
<keyword evidence="5" id="KW-0067">ATP-binding</keyword>
<dbReference type="InterPro" id="IPR003439">
    <property type="entry name" value="ABC_transporter-like_ATP-bd"/>
</dbReference>
<proteinExistence type="predicted"/>
<dbReference type="InterPro" id="IPR017871">
    <property type="entry name" value="ABC_transporter-like_CS"/>
</dbReference>
<dbReference type="GO" id="GO:0016887">
    <property type="term" value="F:ATP hydrolysis activity"/>
    <property type="evidence" value="ECO:0007669"/>
    <property type="project" value="InterPro"/>
</dbReference>
<keyword evidence="6 8" id="KW-1133">Transmembrane helix</keyword>
<keyword evidence="12" id="KW-1185">Reference proteome</keyword>
<organism evidence="11 12">
    <name type="scientific">Clostridium argentinense CDC 2741</name>
    <dbReference type="NCBI Taxonomy" id="1418104"/>
    <lineage>
        <taxon>Bacteria</taxon>
        <taxon>Bacillati</taxon>
        <taxon>Bacillota</taxon>
        <taxon>Clostridia</taxon>
        <taxon>Eubacteriales</taxon>
        <taxon>Clostridiaceae</taxon>
        <taxon>Clostridium</taxon>
    </lineage>
</organism>
<reference evidence="11 12" key="1">
    <citation type="journal article" date="2015" name="Infect. Genet. Evol.">
        <title>Genomic sequences of six botulinum neurotoxin-producing strains representing three clostridial species illustrate the mobility and diversity of botulinum neurotoxin genes.</title>
        <authorList>
            <person name="Smith T.J."/>
            <person name="Hill K.K."/>
            <person name="Xie G."/>
            <person name="Foley B.T."/>
            <person name="Williamson C.H."/>
            <person name="Foster J.T."/>
            <person name="Johnson S.L."/>
            <person name="Chertkov O."/>
            <person name="Teshima H."/>
            <person name="Gibbons H.S."/>
            <person name="Johnsky L.A."/>
            <person name="Karavis M.A."/>
            <person name="Smith L.A."/>
        </authorList>
    </citation>
    <scope>NUCLEOTIDE SEQUENCE [LARGE SCALE GENOMIC DNA]</scope>
    <source>
        <strain evidence="11 12">CDC 2741</strain>
    </source>
</reference>
<evidence type="ECO:0000256" key="3">
    <source>
        <dbReference type="ARBA" id="ARBA00022692"/>
    </source>
</evidence>
<dbReference type="Pfam" id="PF00664">
    <property type="entry name" value="ABC_membrane"/>
    <property type="match status" value="1"/>
</dbReference>
<dbReference type="PROSITE" id="PS00211">
    <property type="entry name" value="ABC_TRANSPORTER_1"/>
    <property type="match status" value="1"/>
</dbReference>
<dbReference type="Gene3D" id="1.20.1560.10">
    <property type="entry name" value="ABC transporter type 1, transmembrane domain"/>
    <property type="match status" value="1"/>
</dbReference>
<dbReference type="RefSeq" id="WP_039636139.1">
    <property type="nucleotide sequence ID" value="NZ_AYSO01000020.1"/>
</dbReference>